<accession>A0A3B7MES3</accession>
<sequence length="108" mass="12299">MIPSLSISMIYYLRRLLRQYEPFLKPVIYEGAGLVANAEADFYAVLESLYPDVEELATATEQLSRLILLHQKKELLSIEQYEAITQQIFWILGLKYTPSGVGKESVTA</sequence>
<proteinExistence type="predicted"/>
<gene>
    <name evidence="1" type="ORF">D3A95_06195</name>
</gene>
<evidence type="ECO:0000313" key="1">
    <source>
        <dbReference type="EMBL" id="AXY67864.1"/>
    </source>
</evidence>
<dbReference type="KEGG" id="tsq:D3A95_06195"/>
<keyword evidence="2" id="KW-1185">Reference proteome</keyword>
<organism evidence="1 2">
    <name type="scientific">Thermosynechococcus sichuanensis E542</name>
    <dbReference type="NCBI Taxonomy" id="2016101"/>
    <lineage>
        <taxon>Bacteria</taxon>
        <taxon>Bacillati</taxon>
        <taxon>Cyanobacteriota</taxon>
        <taxon>Cyanophyceae</taxon>
        <taxon>Acaryochloridales</taxon>
        <taxon>Thermosynechococcaceae</taxon>
        <taxon>Thermosynechococcus</taxon>
        <taxon>Thermosynechococcus sichuanensis</taxon>
    </lineage>
</organism>
<protein>
    <submittedName>
        <fullName evidence="1">Uncharacterized protein</fullName>
    </submittedName>
</protein>
<dbReference type="RefSeq" id="WP_181496743.1">
    <property type="nucleotide sequence ID" value="NZ_CP032152.1"/>
</dbReference>
<reference evidence="2" key="1">
    <citation type="submission" date="2018-09" db="EMBL/GenBank/DDBJ databases">
        <title>Complete genome sequence of thermophilic cyanobacteria strain Thermosynechococcus elongatus PKUAC-SCTE542.</title>
        <authorList>
            <person name="Liang Y."/>
            <person name="Tang J."/>
            <person name="Daroch M."/>
        </authorList>
    </citation>
    <scope>NUCLEOTIDE SEQUENCE [LARGE SCALE GENOMIC DNA]</scope>
    <source>
        <strain evidence="2">E542</strain>
    </source>
</reference>
<dbReference type="AlphaFoldDB" id="A0A3B7MES3"/>
<name>A0A3B7MES3_9CYAN</name>
<evidence type="ECO:0000313" key="2">
    <source>
        <dbReference type="Proteomes" id="UP000261812"/>
    </source>
</evidence>
<dbReference type="EMBL" id="CP032152">
    <property type="protein sequence ID" value="AXY67864.1"/>
    <property type="molecule type" value="Genomic_DNA"/>
</dbReference>
<dbReference type="Proteomes" id="UP000261812">
    <property type="component" value="Chromosome"/>
</dbReference>